<reference evidence="1 2" key="1">
    <citation type="submission" date="2021-09" db="EMBL/GenBank/DDBJ databases">
        <title>Genomic insights and catalytic innovation underlie evolution of tropane alkaloids biosynthesis.</title>
        <authorList>
            <person name="Wang Y.-J."/>
            <person name="Tian T."/>
            <person name="Huang J.-P."/>
            <person name="Huang S.-X."/>
        </authorList>
    </citation>
    <scope>NUCLEOTIDE SEQUENCE [LARGE SCALE GENOMIC DNA]</scope>
    <source>
        <strain evidence="1">KIB-2018</strain>
        <tissue evidence="1">Leaf</tissue>
    </source>
</reference>
<comment type="caution">
    <text evidence="1">The sequence shown here is derived from an EMBL/GenBank/DDBJ whole genome shotgun (WGS) entry which is preliminary data.</text>
</comment>
<name>A0AAV8TIL3_9ROSI</name>
<keyword evidence="2" id="KW-1185">Reference proteome</keyword>
<dbReference type="InterPro" id="IPR029063">
    <property type="entry name" value="SAM-dependent_MTases_sf"/>
</dbReference>
<dbReference type="SUPFAM" id="SSF53335">
    <property type="entry name" value="S-adenosyl-L-methionine-dependent methyltransferases"/>
    <property type="match status" value="1"/>
</dbReference>
<dbReference type="Proteomes" id="UP001159364">
    <property type="component" value="Linkage Group LG05"/>
</dbReference>
<dbReference type="Gene3D" id="3.40.50.150">
    <property type="entry name" value="Vaccinia Virus protein VP39"/>
    <property type="match status" value="1"/>
</dbReference>
<dbReference type="CDD" id="cd02440">
    <property type="entry name" value="AdoMet_MTases"/>
    <property type="match status" value="1"/>
</dbReference>
<dbReference type="AlphaFoldDB" id="A0AAV8TIL3"/>
<evidence type="ECO:0008006" key="3">
    <source>
        <dbReference type="Google" id="ProtNLM"/>
    </source>
</evidence>
<evidence type="ECO:0000313" key="2">
    <source>
        <dbReference type="Proteomes" id="UP001159364"/>
    </source>
</evidence>
<evidence type="ECO:0000313" key="1">
    <source>
        <dbReference type="EMBL" id="KAJ8765855.1"/>
    </source>
</evidence>
<sequence>MGVDIQIFEALIPGRFISFNIPIPDHTNILRFAVLDSPIPPTGVPQVATLIVPKDRESDWIFCTESGNFQLLFSSPGVSRLILIGKVPLEDPASVFVRYKYDKDQDAQYRRDVGISVETFLFTLIPKVVDKAATIPLLDFADGVVSGVVLEVVVGARVGEMLVEDVELESVLEGSCINTTTKVREFMRRLRFKRMPNHVQTMVRIDSLKVGKKVPDVGVLAQQYCIAMVASLSVIEYCVEERIRLGSKPRALCLGVGGGTLLSFLRSKLGFEVEGAEMDEEVLRVGRKYFGLGDCETVKIHVGDAIEIVQKLASGNNEFEVIMVDLNAWEPWTGTGAPPVEFLSRESLWACRCLIRDYGILVMNVITQSKSSSSYRALVQDLGSVFDGLYEIDVGGEDNVVLIASTSTEPLPSPVADSHNSFRKKLRTVIAGEYLDSIKKIPCQS</sequence>
<protein>
    <recommendedName>
        <fullName evidence="3">Methyltransferase-like protein 13</fullName>
    </recommendedName>
</protein>
<accession>A0AAV8TIL3</accession>
<gene>
    <name evidence="1" type="ORF">K2173_020371</name>
</gene>
<organism evidence="1 2">
    <name type="scientific">Erythroxylum novogranatense</name>
    <dbReference type="NCBI Taxonomy" id="1862640"/>
    <lineage>
        <taxon>Eukaryota</taxon>
        <taxon>Viridiplantae</taxon>
        <taxon>Streptophyta</taxon>
        <taxon>Embryophyta</taxon>
        <taxon>Tracheophyta</taxon>
        <taxon>Spermatophyta</taxon>
        <taxon>Magnoliopsida</taxon>
        <taxon>eudicotyledons</taxon>
        <taxon>Gunneridae</taxon>
        <taxon>Pentapetalae</taxon>
        <taxon>rosids</taxon>
        <taxon>fabids</taxon>
        <taxon>Malpighiales</taxon>
        <taxon>Erythroxylaceae</taxon>
        <taxon>Erythroxylum</taxon>
    </lineage>
</organism>
<proteinExistence type="predicted"/>
<dbReference type="EMBL" id="JAIWQS010000005">
    <property type="protein sequence ID" value="KAJ8765855.1"/>
    <property type="molecule type" value="Genomic_DNA"/>
</dbReference>